<gene>
    <name evidence="1" type="ORF">TNCV_2486351</name>
</gene>
<reference evidence="1" key="1">
    <citation type="submission" date="2020-08" db="EMBL/GenBank/DDBJ databases">
        <title>Multicomponent nature underlies the extraordinary mechanical properties of spider dragline silk.</title>
        <authorList>
            <person name="Kono N."/>
            <person name="Nakamura H."/>
            <person name="Mori M."/>
            <person name="Yoshida Y."/>
            <person name="Ohtoshi R."/>
            <person name="Malay A.D."/>
            <person name="Moran D.A.P."/>
            <person name="Tomita M."/>
            <person name="Numata K."/>
            <person name="Arakawa K."/>
        </authorList>
    </citation>
    <scope>NUCLEOTIDE SEQUENCE</scope>
</reference>
<proteinExistence type="predicted"/>
<dbReference type="PROSITE" id="PS51257">
    <property type="entry name" value="PROKAR_LIPOPROTEIN"/>
    <property type="match status" value="1"/>
</dbReference>
<accession>A0A8X7BB20</accession>
<dbReference type="AlphaFoldDB" id="A0A8X7BB20"/>
<evidence type="ECO:0000313" key="2">
    <source>
        <dbReference type="Proteomes" id="UP000887159"/>
    </source>
</evidence>
<protein>
    <submittedName>
        <fullName evidence="1">Uncharacterized protein</fullName>
    </submittedName>
</protein>
<keyword evidence="2" id="KW-1185">Reference proteome</keyword>
<organism evidence="1 2">
    <name type="scientific">Trichonephila clavipes</name>
    <name type="common">Golden silk orbweaver</name>
    <name type="synonym">Nephila clavipes</name>
    <dbReference type="NCBI Taxonomy" id="2585209"/>
    <lineage>
        <taxon>Eukaryota</taxon>
        <taxon>Metazoa</taxon>
        <taxon>Ecdysozoa</taxon>
        <taxon>Arthropoda</taxon>
        <taxon>Chelicerata</taxon>
        <taxon>Arachnida</taxon>
        <taxon>Araneae</taxon>
        <taxon>Araneomorphae</taxon>
        <taxon>Entelegynae</taxon>
        <taxon>Araneoidea</taxon>
        <taxon>Nephilidae</taxon>
        <taxon>Trichonephila</taxon>
    </lineage>
</organism>
<evidence type="ECO:0000313" key="1">
    <source>
        <dbReference type="EMBL" id="GFY25515.1"/>
    </source>
</evidence>
<name>A0A8X7BB20_TRICX</name>
<comment type="caution">
    <text evidence="1">The sequence shown here is derived from an EMBL/GenBank/DDBJ whole genome shotgun (WGS) entry which is preliminary data.</text>
</comment>
<sequence>MKQNLKGYIGTHGFSGVGCCDVGLVSNLGEDRDVCNCIVRLWHGGILNIHRASSPLVRWVKGKEKCEAPIQPRSILPQTLSGTKPNLSVTCMELKAEANDRRKTSPLPR</sequence>
<dbReference type="EMBL" id="BMAU01021371">
    <property type="protein sequence ID" value="GFY25515.1"/>
    <property type="molecule type" value="Genomic_DNA"/>
</dbReference>
<dbReference type="Proteomes" id="UP000887159">
    <property type="component" value="Unassembled WGS sequence"/>
</dbReference>